<dbReference type="PROSITE" id="PS50088">
    <property type="entry name" value="ANK_REPEAT"/>
    <property type="match status" value="1"/>
</dbReference>
<dbReference type="InterPro" id="IPR050776">
    <property type="entry name" value="Ank_Repeat/CDKN_Inhibitor"/>
</dbReference>
<proteinExistence type="predicted"/>
<keyword evidence="5" id="KW-1185">Reference proteome</keyword>
<evidence type="ECO:0000313" key="5">
    <source>
        <dbReference type="Proteomes" id="UP000751190"/>
    </source>
</evidence>
<dbReference type="Proteomes" id="UP000751190">
    <property type="component" value="Unassembled WGS sequence"/>
</dbReference>
<dbReference type="AlphaFoldDB" id="A0A8J5X8S0"/>
<keyword evidence="2 3" id="KW-0040">ANK repeat</keyword>
<dbReference type="SMART" id="SM00248">
    <property type="entry name" value="ANK"/>
    <property type="match status" value="4"/>
</dbReference>
<dbReference type="GO" id="GO:0005634">
    <property type="term" value="C:nucleus"/>
    <property type="evidence" value="ECO:0007669"/>
    <property type="project" value="TreeGrafter"/>
</dbReference>
<feature type="repeat" description="ANK" evidence="3">
    <location>
        <begin position="46"/>
        <end position="78"/>
    </location>
</feature>
<comment type="caution">
    <text evidence="4">The sequence shown here is derived from an EMBL/GenBank/DDBJ whole genome shotgun (WGS) entry which is preliminary data.</text>
</comment>
<dbReference type="InterPro" id="IPR002110">
    <property type="entry name" value="Ankyrin_rpt"/>
</dbReference>
<dbReference type="PROSITE" id="PS50297">
    <property type="entry name" value="ANK_REP_REGION"/>
    <property type="match status" value="1"/>
</dbReference>
<dbReference type="Pfam" id="PF12796">
    <property type="entry name" value="Ank_2"/>
    <property type="match status" value="1"/>
</dbReference>
<evidence type="ECO:0000256" key="1">
    <source>
        <dbReference type="ARBA" id="ARBA00022737"/>
    </source>
</evidence>
<dbReference type="PRINTS" id="PR01415">
    <property type="entry name" value="ANKYRIN"/>
</dbReference>
<sequence>MPLGGLGAQGEPLGKLLVHAAARGDVQGASAMLSSPGVLVDTVDANGWTALHHAARQGHAELASLLLAAGAQPSPLSRTGPCTPLHCAARADGAGAAPAEVVHLLLRYDADPRERDHRQQTPLHVAAKCGNVGAARALLADVRIDPTALDIDGKAAIQWATQLGHAELARLVPSSGPPMTTLKLLRKQILAERKAAEAKQVKARGTSAARRPASAVTL</sequence>
<dbReference type="OMA" id="HCAARAD"/>
<evidence type="ECO:0000313" key="4">
    <source>
        <dbReference type="EMBL" id="KAG8458580.1"/>
    </source>
</evidence>
<dbReference type="Gene3D" id="1.25.40.20">
    <property type="entry name" value="Ankyrin repeat-containing domain"/>
    <property type="match status" value="2"/>
</dbReference>
<protein>
    <submittedName>
        <fullName evidence="4">Uncharacterized protein</fullName>
    </submittedName>
</protein>
<dbReference type="OrthoDB" id="20872at2759"/>
<gene>
    <name evidence="4" type="ORF">KFE25_008377</name>
</gene>
<organism evidence="4 5">
    <name type="scientific">Diacronema lutheri</name>
    <name type="common">Unicellular marine alga</name>
    <name type="synonym">Monochrysis lutheri</name>
    <dbReference type="NCBI Taxonomy" id="2081491"/>
    <lineage>
        <taxon>Eukaryota</taxon>
        <taxon>Haptista</taxon>
        <taxon>Haptophyta</taxon>
        <taxon>Pavlovophyceae</taxon>
        <taxon>Pavlovales</taxon>
        <taxon>Pavlovaceae</taxon>
        <taxon>Diacronema</taxon>
    </lineage>
</organism>
<dbReference type="PANTHER" id="PTHR24201:SF2">
    <property type="entry name" value="ANKYRIN REPEAT DOMAIN-CONTAINING PROTEIN 42"/>
    <property type="match status" value="1"/>
</dbReference>
<keyword evidence="1" id="KW-0677">Repeat</keyword>
<evidence type="ECO:0000256" key="3">
    <source>
        <dbReference type="PROSITE-ProRule" id="PRU00023"/>
    </source>
</evidence>
<reference evidence="4" key="1">
    <citation type="submission" date="2021-05" db="EMBL/GenBank/DDBJ databases">
        <title>The genome of the haptophyte Pavlova lutheri (Diacronema luteri, Pavlovales) - a model for lipid biosynthesis in eukaryotic algae.</title>
        <authorList>
            <person name="Hulatt C.J."/>
            <person name="Posewitz M.C."/>
        </authorList>
    </citation>
    <scope>NUCLEOTIDE SEQUENCE</scope>
    <source>
        <strain evidence="4">NIVA-4/92</strain>
    </source>
</reference>
<dbReference type="PANTHER" id="PTHR24201">
    <property type="entry name" value="ANK_REP_REGION DOMAIN-CONTAINING PROTEIN"/>
    <property type="match status" value="1"/>
</dbReference>
<dbReference type="Pfam" id="PF00023">
    <property type="entry name" value="Ank"/>
    <property type="match status" value="1"/>
</dbReference>
<dbReference type="EMBL" id="JAGTXO010000049">
    <property type="protein sequence ID" value="KAG8458580.1"/>
    <property type="molecule type" value="Genomic_DNA"/>
</dbReference>
<accession>A0A8J5X8S0</accession>
<name>A0A8J5X8S0_DIALT</name>
<evidence type="ECO:0000256" key="2">
    <source>
        <dbReference type="ARBA" id="ARBA00023043"/>
    </source>
</evidence>
<dbReference type="SUPFAM" id="SSF48403">
    <property type="entry name" value="Ankyrin repeat"/>
    <property type="match status" value="1"/>
</dbReference>
<dbReference type="InterPro" id="IPR036770">
    <property type="entry name" value="Ankyrin_rpt-contain_sf"/>
</dbReference>